<dbReference type="Gene3D" id="3.10.180.10">
    <property type="entry name" value="2,3-Dihydroxybiphenyl 1,2-Dioxygenase, domain 1"/>
    <property type="match status" value="2"/>
</dbReference>
<organism evidence="2 3">
    <name type="scientific">Cupriavidus necator (strain ATCC 43291 / DSM 13513 / CCUG 52238 / LMG 8453 / N-1)</name>
    <name type="common">Ralstonia eutropha</name>
    <dbReference type="NCBI Taxonomy" id="1042878"/>
    <lineage>
        <taxon>Bacteria</taxon>
        <taxon>Pseudomonadati</taxon>
        <taxon>Pseudomonadota</taxon>
        <taxon>Betaproteobacteria</taxon>
        <taxon>Burkholderiales</taxon>
        <taxon>Burkholderiaceae</taxon>
        <taxon>Cupriavidus</taxon>
    </lineage>
</organism>
<dbReference type="Proteomes" id="UP000006798">
    <property type="component" value="Plasmid pBB2"/>
</dbReference>
<dbReference type="SUPFAM" id="SSF54593">
    <property type="entry name" value="Glyoxalase/Bleomycin resistance protein/Dihydroxybiphenyl dioxygenase"/>
    <property type="match status" value="1"/>
</dbReference>
<evidence type="ECO:0000313" key="2">
    <source>
        <dbReference type="EMBL" id="AEI82884.1"/>
    </source>
</evidence>
<keyword evidence="2" id="KW-0560">Oxidoreductase</keyword>
<keyword evidence="2" id="KW-0614">Plasmid</keyword>
<dbReference type="InterPro" id="IPR037523">
    <property type="entry name" value="VOC_core"/>
</dbReference>
<gene>
    <name evidence="2" type="ordered locus">CNE_BB2p00700</name>
</gene>
<dbReference type="InterPro" id="IPR029068">
    <property type="entry name" value="Glyas_Bleomycin-R_OHBP_Dase"/>
</dbReference>
<name>F8GYE3_CUPNN</name>
<keyword evidence="2" id="KW-0223">Dioxygenase</keyword>
<reference evidence="2 3" key="1">
    <citation type="journal article" date="2011" name="J. Bacteriol.">
        <title>Complete genome sequence of the type strain Cupriavidus necator N-1.</title>
        <authorList>
            <person name="Poehlein A."/>
            <person name="Kusian B."/>
            <person name="Friedrich B."/>
            <person name="Daniel R."/>
            <person name="Bowien B."/>
        </authorList>
    </citation>
    <scope>NUCLEOTIDE SEQUENCE [LARGE SCALE GENOMIC DNA]</scope>
    <source>
        <strain evidence="3">ATCC 43291 / DSM 13513 / CCUG 52238 / LMG 8453 / N-1</strain>
        <plasmid evidence="2 3">pBB2</plasmid>
    </source>
</reference>
<evidence type="ECO:0000259" key="1">
    <source>
        <dbReference type="PROSITE" id="PS51819"/>
    </source>
</evidence>
<dbReference type="GO" id="GO:0051213">
    <property type="term" value="F:dioxygenase activity"/>
    <property type="evidence" value="ECO:0007669"/>
    <property type="project" value="UniProtKB-KW"/>
</dbReference>
<evidence type="ECO:0000313" key="3">
    <source>
        <dbReference type="Proteomes" id="UP000006798"/>
    </source>
</evidence>
<geneLocation type="plasmid" evidence="2 3">
    <name>pBB2</name>
</geneLocation>
<dbReference type="KEGG" id="cnc:CNE_BB2p00700"/>
<protein>
    <submittedName>
        <fullName evidence="2">Catechol 2,3-dioxygenase-like protein</fullName>
    </submittedName>
</protein>
<proteinExistence type="predicted"/>
<dbReference type="AlphaFoldDB" id="F8GYE3"/>
<dbReference type="EMBL" id="CP002880">
    <property type="protein sequence ID" value="AEI82884.1"/>
    <property type="molecule type" value="Genomic_DNA"/>
</dbReference>
<accession>F8GYE3</accession>
<feature type="domain" description="VOC" evidence="1">
    <location>
        <begin position="8"/>
        <end position="114"/>
    </location>
</feature>
<dbReference type="HOGENOM" id="CLU_052361_0_0_4"/>
<sequence>MSIIKATGVAYGRLRAPDLDRMEAFLLDFGMVRVARNENTLYMRGTGPAQYIHVTEKGSPAFLGMAYRAGSEADLEKLTRVPGASAVEPIDAPGGGKRVRLRDPDGYLIEVVHGIAPLPELPITHRHPEQGRTVGVLDRIHMGPARVRSFGHAVIFTPRLQETLEWYWHVLGLLPSEEVYEGSPDNVLGSFNRCDCGDEFVDHHVAMFFSNATAGLNHLAFEVVDLDDVFTGHEHLQARGGYEPLYGVGRHLLGNQVFDYWGGPWGMVHEHYAHGDLLNASSGRKRVDIAQGFVSPWGGEPSEALLNRVVP</sequence>
<dbReference type="InterPro" id="IPR004360">
    <property type="entry name" value="Glyas_Fos-R_dOase_dom"/>
</dbReference>
<dbReference type="Pfam" id="PF00903">
    <property type="entry name" value="Glyoxalase"/>
    <property type="match status" value="1"/>
</dbReference>
<feature type="domain" description="VOC" evidence="1">
    <location>
        <begin position="149"/>
        <end position="274"/>
    </location>
</feature>
<dbReference type="PROSITE" id="PS51819">
    <property type="entry name" value="VOC"/>
    <property type="match status" value="2"/>
</dbReference>